<organism evidence="1">
    <name type="scientific">marine sediment metagenome</name>
    <dbReference type="NCBI Taxonomy" id="412755"/>
    <lineage>
        <taxon>unclassified sequences</taxon>
        <taxon>metagenomes</taxon>
        <taxon>ecological metagenomes</taxon>
    </lineage>
</organism>
<feature type="non-terminal residue" evidence="1">
    <location>
        <position position="250"/>
    </location>
</feature>
<dbReference type="AlphaFoldDB" id="X1KJD4"/>
<evidence type="ECO:0008006" key="2">
    <source>
        <dbReference type="Google" id="ProtNLM"/>
    </source>
</evidence>
<dbReference type="EMBL" id="BARU01036896">
    <property type="protein sequence ID" value="GAH82168.1"/>
    <property type="molecule type" value="Genomic_DNA"/>
</dbReference>
<accession>X1KJD4</accession>
<comment type="caution">
    <text evidence="1">The sequence shown here is derived from an EMBL/GenBank/DDBJ whole genome shotgun (WGS) entry which is preliminary data.</text>
</comment>
<sequence>QANDLTVQAEIDLAKFNTQLARFIDLGPIHFAGQLLCDAKLTTAPRRLDFQIDLAGTDLFLRGLTPHDLREPQIELNLQGSLTQAQDNHVAAVTIERGQLLADKIQLQFSGQINPKPLALTGQLQLKTDLSRVNTYLAQFIDLGQVRFAGQLLCQADITTQDRQLNFQADLTADDLVISGLASPDLHEPHLQLTLDGSLTRTENNQIAALSFKQAQLLTDRTQLQFSGQIDPKPLAVTGRAQITADLARL</sequence>
<proteinExistence type="predicted"/>
<name>X1KJD4_9ZZZZ</name>
<reference evidence="1" key="1">
    <citation type="journal article" date="2014" name="Front. Microbiol.">
        <title>High frequency of phylogenetically diverse reductive dehalogenase-homologous genes in deep subseafloor sedimentary metagenomes.</title>
        <authorList>
            <person name="Kawai M."/>
            <person name="Futagami T."/>
            <person name="Toyoda A."/>
            <person name="Takaki Y."/>
            <person name="Nishi S."/>
            <person name="Hori S."/>
            <person name="Arai W."/>
            <person name="Tsubouchi T."/>
            <person name="Morono Y."/>
            <person name="Uchiyama I."/>
            <person name="Ito T."/>
            <person name="Fujiyama A."/>
            <person name="Inagaki F."/>
            <person name="Takami H."/>
        </authorList>
    </citation>
    <scope>NUCLEOTIDE SEQUENCE</scope>
    <source>
        <strain evidence="1">Expedition CK06-06</strain>
    </source>
</reference>
<gene>
    <name evidence="1" type="ORF">S03H2_57552</name>
</gene>
<feature type="non-terminal residue" evidence="1">
    <location>
        <position position="1"/>
    </location>
</feature>
<evidence type="ECO:0000313" key="1">
    <source>
        <dbReference type="EMBL" id="GAH82168.1"/>
    </source>
</evidence>
<protein>
    <recommendedName>
        <fullName evidence="2">AsmA domain-containing protein</fullName>
    </recommendedName>
</protein>